<evidence type="ECO:0000256" key="7">
    <source>
        <dbReference type="SAM" id="Phobius"/>
    </source>
</evidence>
<dbReference type="PANTHER" id="PTHR43738:SF1">
    <property type="entry name" value="HEMIN TRANSPORT SYSTEM PERMEASE PROTEIN HRTB-RELATED"/>
    <property type="match status" value="1"/>
</dbReference>
<proteinExistence type="predicted"/>
<reference evidence="10 11" key="1">
    <citation type="submission" date="2020-08" db="EMBL/GenBank/DDBJ databases">
        <title>Genomic Encyclopedia of Type Strains, Phase IV (KMG-IV): sequencing the most valuable type-strain genomes for metagenomic binning, comparative biology and taxonomic classification.</title>
        <authorList>
            <person name="Goeker M."/>
        </authorList>
    </citation>
    <scope>NUCLEOTIDE SEQUENCE [LARGE SCALE GENOMIC DNA]</scope>
    <source>
        <strain evidence="10 11">DSM 12251</strain>
    </source>
</reference>
<protein>
    <submittedName>
        <fullName evidence="10">Putative ABC transport system permease protein</fullName>
    </submittedName>
</protein>
<evidence type="ECO:0000256" key="5">
    <source>
        <dbReference type="ARBA" id="ARBA00022989"/>
    </source>
</evidence>
<keyword evidence="4 7" id="KW-0812">Transmembrane</keyword>
<organism evidence="10 11">
    <name type="scientific">Prosthecobacter dejongeii</name>
    <dbReference type="NCBI Taxonomy" id="48465"/>
    <lineage>
        <taxon>Bacteria</taxon>
        <taxon>Pseudomonadati</taxon>
        <taxon>Verrucomicrobiota</taxon>
        <taxon>Verrucomicrobiia</taxon>
        <taxon>Verrucomicrobiales</taxon>
        <taxon>Verrucomicrobiaceae</taxon>
        <taxon>Prosthecobacter</taxon>
    </lineage>
</organism>
<feature type="transmembrane region" description="Helical" evidence="7">
    <location>
        <begin position="317"/>
        <end position="340"/>
    </location>
</feature>
<evidence type="ECO:0000256" key="1">
    <source>
        <dbReference type="ARBA" id="ARBA00004651"/>
    </source>
</evidence>
<feature type="domain" description="ABC3 transporter permease C-terminal" evidence="8">
    <location>
        <begin position="280"/>
        <end position="389"/>
    </location>
</feature>
<feature type="transmembrane region" description="Helical" evidence="7">
    <location>
        <begin position="274"/>
        <end position="297"/>
    </location>
</feature>
<evidence type="ECO:0000313" key="10">
    <source>
        <dbReference type="EMBL" id="MBB5038320.1"/>
    </source>
</evidence>
<feature type="transmembrane region" description="Helical" evidence="7">
    <location>
        <begin position="360"/>
        <end position="385"/>
    </location>
</feature>
<evidence type="ECO:0000256" key="2">
    <source>
        <dbReference type="ARBA" id="ARBA00022448"/>
    </source>
</evidence>
<keyword evidence="11" id="KW-1185">Reference proteome</keyword>
<keyword evidence="3" id="KW-1003">Cell membrane</keyword>
<comment type="caution">
    <text evidence="10">The sequence shown here is derived from an EMBL/GenBank/DDBJ whole genome shotgun (WGS) entry which is preliminary data.</text>
</comment>
<dbReference type="InterPro" id="IPR003838">
    <property type="entry name" value="ABC3_permease_C"/>
</dbReference>
<gene>
    <name evidence="10" type="ORF">HNQ64_002578</name>
</gene>
<keyword evidence="2" id="KW-0813">Transport</keyword>
<evidence type="ECO:0000259" key="9">
    <source>
        <dbReference type="Pfam" id="PF12704"/>
    </source>
</evidence>
<evidence type="ECO:0000256" key="3">
    <source>
        <dbReference type="ARBA" id="ARBA00022475"/>
    </source>
</evidence>
<dbReference type="PANTHER" id="PTHR43738">
    <property type="entry name" value="ABC TRANSPORTER, MEMBRANE PROTEIN"/>
    <property type="match status" value="1"/>
</dbReference>
<evidence type="ECO:0000256" key="6">
    <source>
        <dbReference type="ARBA" id="ARBA00023136"/>
    </source>
</evidence>
<dbReference type="RefSeq" id="WP_184209004.1">
    <property type="nucleotide sequence ID" value="NZ_JACHIF010000004.1"/>
</dbReference>
<evidence type="ECO:0000259" key="8">
    <source>
        <dbReference type="Pfam" id="PF02687"/>
    </source>
</evidence>
<accession>A0A7W7YLB3</accession>
<evidence type="ECO:0000256" key="4">
    <source>
        <dbReference type="ARBA" id="ARBA00022692"/>
    </source>
</evidence>
<feature type="domain" description="MacB-like periplasmic core" evidence="9">
    <location>
        <begin position="36"/>
        <end position="228"/>
    </location>
</feature>
<dbReference type="InterPro" id="IPR051125">
    <property type="entry name" value="ABC-4/HrtB_transporter"/>
</dbReference>
<name>A0A7W7YLB3_9BACT</name>
<sequence>MLRLALKMLFGDTGKYLMLVAGLVFATFLMAQQTAVFCGLMSWTTATLKNVPAPIWVVEGKVEQVNETNPLLDTDVARVRSVDSVAWAAPLYSGIQRVRLENGNFKIIQLIGIDATTLAGAPVKLLEGKLEDLRLPHAVIIDDLGVQRLSKEKGGKVKIGDTFEINDQEARVVGIADTMQSFTGGPYVWTTYERALQYTPPQRKMLSAVIAAPREGISEAKCVADIERETGLKGYLNKGFNWNDFTAEKPPAIQDFNTTTVAWYIRNTGIPFSFGITVMIGFIVGTAISSQTFYTFVLENMKHLGALKAMGASTATLCLMLLTQAITVGLIGYGIGLAFTSVMGHFALKNDQPPFYMPEIVPVVVLGVVLFICIMSALLGIWRVARLEPAMVFRG</sequence>
<dbReference type="InterPro" id="IPR025857">
    <property type="entry name" value="MacB_PCD"/>
</dbReference>
<dbReference type="Proteomes" id="UP000534294">
    <property type="component" value="Unassembled WGS sequence"/>
</dbReference>
<keyword evidence="5 7" id="KW-1133">Transmembrane helix</keyword>
<keyword evidence="6 7" id="KW-0472">Membrane</keyword>
<dbReference type="Pfam" id="PF02687">
    <property type="entry name" value="FtsX"/>
    <property type="match status" value="1"/>
</dbReference>
<dbReference type="GO" id="GO:0005886">
    <property type="term" value="C:plasma membrane"/>
    <property type="evidence" value="ECO:0007669"/>
    <property type="project" value="UniProtKB-SubCell"/>
</dbReference>
<dbReference type="AlphaFoldDB" id="A0A7W7YLB3"/>
<dbReference type="EMBL" id="JACHIF010000004">
    <property type="protein sequence ID" value="MBB5038320.1"/>
    <property type="molecule type" value="Genomic_DNA"/>
</dbReference>
<dbReference type="Pfam" id="PF12704">
    <property type="entry name" value="MacB_PCD"/>
    <property type="match status" value="1"/>
</dbReference>
<comment type="subcellular location">
    <subcellularLocation>
        <location evidence="1">Cell membrane</location>
        <topology evidence="1">Multi-pass membrane protein</topology>
    </subcellularLocation>
</comment>
<evidence type="ECO:0000313" key="11">
    <source>
        <dbReference type="Proteomes" id="UP000534294"/>
    </source>
</evidence>